<dbReference type="InterPro" id="IPR004843">
    <property type="entry name" value="Calcineurin-like_PHP"/>
</dbReference>
<evidence type="ECO:0000313" key="2">
    <source>
        <dbReference type="EMBL" id="CUH98957.1"/>
    </source>
</evidence>
<evidence type="ECO:0000313" key="3">
    <source>
        <dbReference type="Proteomes" id="UP000051326"/>
    </source>
</evidence>
<feature type="domain" description="Calcineurin-like phosphoesterase" evidence="1">
    <location>
        <begin position="1"/>
        <end position="172"/>
    </location>
</feature>
<dbReference type="AlphaFoldDB" id="A0A0P1H7C4"/>
<name>A0A0P1H7C4_9RHOB</name>
<dbReference type="RefSeq" id="WP_058285138.1">
    <property type="nucleotide sequence ID" value="NZ_CYSR01000010.1"/>
</dbReference>
<dbReference type="SUPFAM" id="SSF56300">
    <property type="entry name" value="Metallo-dependent phosphatases"/>
    <property type="match status" value="1"/>
</dbReference>
<proteinExistence type="predicted"/>
<evidence type="ECO:0000259" key="1">
    <source>
        <dbReference type="Pfam" id="PF00149"/>
    </source>
</evidence>
<organism evidence="2 3">
    <name type="scientific">Leisingera aquaemixtae</name>
    <dbReference type="NCBI Taxonomy" id="1396826"/>
    <lineage>
        <taxon>Bacteria</taxon>
        <taxon>Pseudomonadati</taxon>
        <taxon>Pseudomonadota</taxon>
        <taxon>Alphaproteobacteria</taxon>
        <taxon>Rhodobacterales</taxon>
        <taxon>Roseobacteraceae</taxon>
        <taxon>Leisingera</taxon>
    </lineage>
</organism>
<dbReference type="EMBL" id="CYSR01000010">
    <property type="protein sequence ID" value="CUH98957.1"/>
    <property type="molecule type" value="Genomic_DNA"/>
</dbReference>
<reference evidence="2 3" key="1">
    <citation type="submission" date="2015-09" db="EMBL/GenBank/DDBJ databases">
        <authorList>
            <consortium name="Swine Surveillance"/>
        </authorList>
    </citation>
    <scope>NUCLEOTIDE SEQUENCE [LARGE SCALE GENOMIC DNA]</scope>
    <source>
        <strain evidence="2 3">CECT 8399</strain>
    </source>
</reference>
<dbReference type="Gene3D" id="3.60.21.10">
    <property type="match status" value="1"/>
</dbReference>
<dbReference type="GO" id="GO:0016787">
    <property type="term" value="F:hydrolase activity"/>
    <property type="evidence" value="ECO:0007669"/>
    <property type="project" value="InterPro"/>
</dbReference>
<dbReference type="PANTHER" id="PTHR12905:SF0">
    <property type="entry name" value="CALCINEURIN-LIKE PHOSPHOESTERASE DOMAIN-CONTAINING PROTEIN"/>
    <property type="match status" value="1"/>
</dbReference>
<dbReference type="InterPro" id="IPR029052">
    <property type="entry name" value="Metallo-depent_PP-like"/>
</dbReference>
<protein>
    <submittedName>
        <fullName evidence="2">Calcineurin-like phosphoesterase superfamily domain protein</fullName>
    </submittedName>
</protein>
<dbReference type="STRING" id="1396826.PHA8399_01073"/>
<gene>
    <name evidence="2" type="ORF">PHA8399_01073</name>
</gene>
<dbReference type="Proteomes" id="UP000051326">
    <property type="component" value="Unassembled WGS sequence"/>
</dbReference>
<sequence length="199" mass="20322">MKILAFSDLHLSASHAADIVAASAGADLVIGTGDFCNCRQGLDRAVALLAGLQAPMVAVPGNGESADELRAAGLPDTTVLHGEGGAFEGLRLFGLGYGVPETPFGSWSCDLSETQAAAMLAACARADILICHSPPKGLGDLTSGGQSVGSTAIRAAAERIRPKLLLCGHVHDCWGFRGTLGKTQVANLGPSVSWFEVAP</sequence>
<dbReference type="Pfam" id="PF00149">
    <property type="entry name" value="Metallophos"/>
    <property type="match status" value="1"/>
</dbReference>
<accession>A0A0P1H7C4</accession>
<dbReference type="InterPro" id="IPR051693">
    <property type="entry name" value="UPF0046_metallophosphoest"/>
</dbReference>
<dbReference type="PANTHER" id="PTHR12905">
    <property type="entry name" value="METALLOPHOSPHOESTERASE"/>
    <property type="match status" value="1"/>
</dbReference>